<feature type="binding site" evidence="8">
    <location>
        <position position="59"/>
    </location>
    <ligand>
        <name>phosphate</name>
        <dbReference type="ChEBI" id="CHEBI:43474"/>
    </ligand>
</feature>
<dbReference type="InterPro" id="IPR018099">
    <property type="entry name" value="Purine_phosphorylase-2_CS"/>
</dbReference>
<comment type="function">
    <text evidence="7">The purine nucleoside phosphorylases catalyze the phosphorolytic breakdown of the N-glycosidic bond in the beta-(deoxy)ribonucleoside molecules, with the formation of the corresponding free purine bases and pentose-1-phosphate.</text>
</comment>
<evidence type="ECO:0000256" key="1">
    <source>
        <dbReference type="ARBA" id="ARBA00005058"/>
    </source>
</evidence>
<dbReference type="AlphaFoldDB" id="A0AAP2G4Y1"/>
<accession>A0AAP2G4Y1</accession>
<comment type="subunit">
    <text evidence="3">Homotrimer.</text>
</comment>
<dbReference type="PROSITE" id="PS01240">
    <property type="entry name" value="PNP_MTAP_2"/>
    <property type="match status" value="1"/>
</dbReference>
<dbReference type="FunFam" id="3.40.50.1580:FF:000010">
    <property type="entry name" value="Purine nucleoside phosphorylase"/>
    <property type="match status" value="1"/>
</dbReference>
<evidence type="ECO:0000259" key="9">
    <source>
        <dbReference type="Pfam" id="PF01048"/>
    </source>
</evidence>
<dbReference type="PANTHER" id="PTHR11904:SF9">
    <property type="entry name" value="PURINE NUCLEOSIDE PHOSPHORYLASE-RELATED"/>
    <property type="match status" value="1"/>
</dbReference>
<dbReference type="InterPro" id="IPR035994">
    <property type="entry name" value="Nucleoside_phosphorylase_sf"/>
</dbReference>
<sequence>MRENFTETLDFLRSKFPTLPKAGIILGSGLGNFSSRIEGPIEIPYSEIPNFPQSTVEGHSGTLIFGTLKNIPVVAMSGRFHFYEGYEMDKVTFPVRVLKLLGIDFLVISNAAGGLNPSFQVGDLMIIQDHIDLFPYNPLRGKNEDDFGVRFPDMSEPFDMALRKKALEIAVKNNILAHSGVYAGVQGPKLETRAEMRYLRIIGADAVGMSTVPEVIVARHMDLPVIAVSAITNLCIPQEKQHFSHDGVVDAAQKAEASLSKLVEELLQS</sequence>
<gene>
    <name evidence="10" type="ORF">KI659_08015</name>
</gene>
<keyword evidence="11" id="KW-1185">Reference proteome</keyword>
<dbReference type="NCBIfam" id="TIGR01697">
    <property type="entry name" value="PNPH-PUNA-XAPA"/>
    <property type="match status" value="1"/>
</dbReference>
<comment type="caution">
    <text evidence="10">The sequence shown here is derived from an EMBL/GenBank/DDBJ whole genome shotgun (WGS) entry which is preliminary data.</text>
</comment>
<organism evidence="10 11">
    <name type="scientific">Litoribacter ruber</name>
    <dbReference type="NCBI Taxonomy" id="702568"/>
    <lineage>
        <taxon>Bacteria</taxon>
        <taxon>Pseudomonadati</taxon>
        <taxon>Bacteroidota</taxon>
        <taxon>Cytophagia</taxon>
        <taxon>Cytophagales</taxon>
        <taxon>Cyclobacteriaceae</taxon>
        <taxon>Litoribacter</taxon>
    </lineage>
</organism>
<dbReference type="GO" id="GO:0004731">
    <property type="term" value="F:purine-nucleoside phosphorylase activity"/>
    <property type="evidence" value="ECO:0007669"/>
    <property type="project" value="UniProtKB-EC"/>
</dbReference>
<evidence type="ECO:0000256" key="8">
    <source>
        <dbReference type="PIRSR" id="PIRSR000477-2"/>
    </source>
</evidence>
<dbReference type="GO" id="GO:0009116">
    <property type="term" value="P:nucleoside metabolic process"/>
    <property type="evidence" value="ECO:0007669"/>
    <property type="project" value="InterPro"/>
</dbReference>
<evidence type="ECO:0000256" key="7">
    <source>
        <dbReference type="PIRNR" id="PIRNR000477"/>
    </source>
</evidence>
<feature type="binding site" evidence="8">
    <location>
        <begin position="79"/>
        <end position="81"/>
    </location>
    <ligand>
        <name>phosphate</name>
        <dbReference type="ChEBI" id="CHEBI:43474"/>
    </ligand>
</feature>
<dbReference type="GO" id="GO:0005737">
    <property type="term" value="C:cytoplasm"/>
    <property type="evidence" value="ECO:0007669"/>
    <property type="project" value="TreeGrafter"/>
</dbReference>
<dbReference type="InterPro" id="IPR000845">
    <property type="entry name" value="Nucleoside_phosphorylase_d"/>
</dbReference>
<evidence type="ECO:0000256" key="4">
    <source>
        <dbReference type="ARBA" id="ARBA00022553"/>
    </source>
</evidence>
<feature type="binding site" evidence="8">
    <location>
        <position position="210"/>
    </location>
    <ligand>
        <name>phosphate</name>
        <dbReference type="ChEBI" id="CHEBI:43474"/>
    </ligand>
</feature>
<comment type="pathway">
    <text evidence="1 7">Purine metabolism; purine nucleoside salvage.</text>
</comment>
<evidence type="ECO:0000256" key="6">
    <source>
        <dbReference type="ARBA" id="ARBA00022679"/>
    </source>
</evidence>
<keyword evidence="5 7" id="KW-0328">Glycosyltransferase</keyword>
<proteinExistence type="inferred from homology"/>
<dbReference type="InterPro" id="IPR011268">
    <property type="entry name" value="Purine_phosphorylase"/>
</dbReference>
<dbReference type="Proteomes" id="UP001319104">
    <property type="component" value="Unassembled WGS sequence"/>
</dbReference>
<dbReference type="Gene3D" id="3.40.50.1580">
    <property type="entry name" value="Nucleoside phosphorylase domain"/>
    <property type="match status" value="1"/>
</dbReference>
<dbReference type="CDD" id="cd09009">
    <property type="entry name" value="PNP-EcPNPII_like"/>
    <property type="match status" value="1"/>
</dbReference>
<dbReference type="EMBL" id="JAHCMY010000003">
    <property type="protein sequence ID" value="MBS9523958.1"/>
    <property type="molecule type" value="Genomic_DNA"/>
</dbReference>
<dbReference type="SUPFAM" id="SSF53167">
    <property type="entry name" value="Purine and uridine phosphorylases"/>
    <property type="match status" value="1"/>
</dbReference>
<evidence type="ECO:0000256" key="5">
    <source>
        <dbReference type="ARBA" id="ARBA00022676"/>
    </source>
</evidence>
<name>A0AAP2G4Y1_9BACT</name>
<comment type="similarity">
    <text evidence="2 7">Belongs to the PNP/MTAP phosphorylase family.</text>
</comment>
<dbReference type="NCBIfam" id="NF006054">
    <property type="entry name" value="PRK08202.1"/>
    <property type="match status" value="1"/>
</dbReference>
<dbReference type="Pfam" id="PF01048">
    <property type="entry name" value="PNP_UDP_1"/>
    <property type="match status" value="1"/>
</dbReference>
<protein>
    <recommendedName>
        <fullName evidence="7">Purine nucleoside phosphorylase</fullName>
        <ecNumber evidence="7">2.4.2.1</ecNumber>
    </recommendedName>
    <alternativeName>
        <fullName evidence="7">Inosine-guanosine phosphorylase</fullName>
    </alternativeName>
</protein>
<feature type="domain" description="Nucleoside phosphorylase" evidence="9">
    <location>
        <begin position="22"/>
        <end position="267"/>
    </location>
</feature>
<reference evidence="10 11" key="1">
    <citation type="submission" date="2021-05" db="EMBL/GenBank/DDBJ databases">
        <authorList>
            <person name="Zhang Z.D."/>
            <person name="Osman G."/>
        </authorList>
    </citation>
    <scope>NUCLEOTIDE SEQUENCE [LARGE SCALE GENOMIC DNA]</scope>
    <source>
        <strain evidence="10 11">KCTC 32217</strain>
    </source>
</reference>
<keyword evidence="4" id="KW-0597">Phosphoprotein</keyword>
<dbReference type="NCBIfam" id="TIGR01700">
    <property type="entry name" value="PNPH"/>
    <property type="match status" value="1"/>
</dbReference>
<feature type="binding site" evidence="8">
    <location>
        <position position="191"/>
    </location>
    <ligand>
        <name>a purine D-ribonucleoside</name>
        <dbReference type="ChEBI" id="CHEBI:142355"/>
    </ligand>
</feature>
<evidence type="ECO:0000256" key="2">
    <source>
        <dbReference type="ARBA" id="ARBA00006751"/>
    </source>
</evidence>
<evidence type="ECO:0000256" key="3">
    <source>
        <dbReference type="ARBA" id="ARBA00011233"/>
    </source>
</evidence>
<evidence type="ECO:0000313" key="10">
    <source>
        <dbReference type="EMBL" id="MBS9523958.1"/>
    </source>
</evidence>
<dbReference type="PIRSF" id="PIRSF000477">
    <property type="entry name" value="PurNPase"/>
    <property type="match status" value="1"/>
</dbReference>
<feature type="binding site" evidence="8">
    <location>
        <position position="111"/>
    </location>
    <ligand>
        <name>phosphate</name>
        <dbReference type="ChEBI" id="CHEBI:43474"/>
    </ligand>
</feature>
<feature type="binding site" evidence="8">
    <location>
        <position position="233"/>
    </location>
    <ligand>
        <name>a purine D-ribonucleoside</name>
        <dbReference type="ChEBI" id="CHEBI:142355"/>
    </ligand>
</feature>
<dbReference type="PANTHER" id="PTHR11904">
    <property type="entry name" value="METHYLTHIOADENOSINE/PURINE NUCLEOSIDE PHOSPHORYLASE"/>
    <property type="match status" value="1"/>
</dbReference>
<dbReference type="EC" id="2.4.2.1" evidence="7"/>
<dbReference type="InterPro" id="IPR011270">
    <property type="entry name" value="Pur_Nuc_Pase_Ino/Guo-sp"/>
</dbReference>
<keyword evidence="6 7" id="KW-0808">Transferase</keyword>
<evidence type="ECO:0000313" key="11">
    <source>
        <dbReference type="Proteomes" id="UP001319104"/>
    </source>
</evidence>
<feature type="binding site" evidence="8">
    <location>
        <position position="28"/>
    </location>
    <ligand>
        <name>phosphate</name>
        <dbReference type="ChEBI" id="CHEBI:43474"/>
    </ligand>
</feature>